<reference evidence="4" key="1">
    <citation type="submission" date="2016-03" db="EMBL/GenBank/DDBJ databases">
        <authorList>
            <person name="Johnson T.J."/>
            <person name="Youmans B."/>
            <person name="Case K."/>
            <person name="Noll S."/>
        </authorList>
    </citation>
    <scope>NUCLEOTIDE SEQUENCE [LARGE SCALE GENOMIC DNA]</scope>
    <source>
        <strain evidence="4">UMNLAv8</strain>
    </source>
</reference>
<dbReference type="SUPFAM" id="SSF56601">
    <property type="entry name" value="beta-lactamase/transpeptidase-like"/>
    <property type="match status" value="1"/>
</dbReference>
<dbReference type="Gene3D" id="3.40.710.10">
    <property type="entry name" value="DD-peptidase/beta-lactamase superfamily"/>
    <property type="match status" value="1"/>
</dbReference>
<feature type="compositionally biased region" description="Basic and acidic residues" evidence="1">
    <location>
        <begin position="52"/>
        <end position="67"/>
    </location>
</feature>
<dbReference type="InterPro" id="IPR001466">
    <property type="entry name" value="Beta-lactam-related"/>
</dbReference>
<evidence type="ECO:0000313" key="3">
    <source>
        <dbReference type="EMBL" id="OAQ06553.1"/>
    </source>
</evidence>
<dbReference type="PANTHER" id="PTHR46825:SF9">
    <property type="entry name" value="BETA-LACTAMASE-RELATED DOMAIN-CONTAINING PROTEIN"/>
    <property type="match status" value="1"/>
</dbReference>
<dbReference type="PANTHER" id="PTHR46825">
    <property type="entry name" value="D-ALANYL-D-ALANINE-CARBOXYPEPTIDASE/ENDOPEPTIDASE AMPH"/>
    <property type="match status" value="1"/>
</dbReference>
<name>A0A179CEJ4_9LACO</name>
<dbReference type="OrthoDB" id="2151402at2"/>
<evidence type="ECO:0000259" key="2">
    <source>
        <dbReference type="Pfam" id="PF00144"/>
    </source>
</evidence>
<dbReference type="Pfam" id="PF00144">
    <property type="entry name" value="Beta-lactamase"/>
    <property type="match status" value="1"/>
</dbReference>
<feature type="domain" description="Beta-lactamase-related" evidence="2">
    <location>
        <begin position="131"/>
        <end position="355"/>
    </location>
</feature>
<evidence type="ECO:0000313" key="4">
    <source>
        <dbReference type="Proteomes" id="UP000078520"/>
    </source>
</evidence>
<evidence type="ECO:0000256" key="1">
    <source>
        <dbReference type="SAM" id="MobiDB-lite"/>
    </source>
</evidence>
<dbReference type="InterPro" id="IPR050491">
    <property type="entry name" value="AmpC-like"/>
</dbReference>
<dbReference type="Proteomes" id="UP000078520">
    <property type="component" value="Unassembled WGS sequence"/>
</dbReference>
<dbReference type="EMBL" id="LVKI01000057">
    <property type="protein sequence ID" value="OAQ06553.1"/>
    <property type="molecule type" value="Genomic_DNA"/>
</dbReference>
<comment type="caution">
    <text evidence="3">The sequence shown here is derived from an EMBL/GenBank/DDBJ whole genome shotgun (WGS) entry which is preliminary data.</text>
</comment>
<organism evidence="3 4">
    <name type="scientific">Ligilactobacillus aviarius</name>
    <dbReference type="NCBI Taxonomy" id="1606"/>
    <lineage>
        <taxon>Bacteria</taxon>
        <taxon>Bacillati</taxon>
        <taxon>Bacillota</taxon>
        <taxon>Bacilli</taxon>
        <taxon>Lactobacillales</taxon>
        <taxon>Lactobacillaceae</taxon>
        <taxon>Ligilactobacillus</taxon>
    </lineage>
</organism>
<proteinExistence type="predicted"/>
<dbReference type="AlphaFoldDB" id="A0A179CEJ4"/>
<dbReference type="RefSeq" id="WP_064208323.1">
    <property type="nucleotide sequence ID" value="NZ_LVKC01000009.1"/>
</dbReference>
<feature type="region of interest" description="Disordered" evidence="1">
    <location>
        <begin position="43"/>
        <end position="74"/>
    </location>
</feature>
<sequence length="371" mass="40078">MSKKTIGWVIGSIVVLGAGGYALARYNTDSMAHVIYQEVTHTESTAASSSTAKEDSVKVVTDTDKKPAKATTGKTQSASLNDIQKILSSKNYTGAYVISENGKISQTDFTGKNANQMNGKFYLATDTENMLTAAAILHLVDQGKLKLSTPISKYFSSLSTSNKVTVQTLLDMTSGLSNDSIPSNQLTNVLNWNIDHAEAGSTGQYNYQEINYVLLEGIVSQVTNQSYQDYITNTFLQPNGLNEVKFASQVDSSKMATPYNNGQSVSDPTLAKAMNSQMGQNQLVASPWNLLKLTQVLVKEYGNNPNFISSQPTGRLIKSGDMYYVSGGIVGYRTSIAISKDGKKGVVLMSNDSNGKDNLTPLVKEAYGKLK</sequence>
<gene>
    <name evidence="3" type="ORF">A3O14_07745</name>
</gene>
<accession>A0A179CEJ4</accession>
<protein>
    <recommendedName>
        <fullName evidence="2">Beta-lactamase-related domain-containing protein</fullName>
    </recommendedName>
</protein>
<dbReference type="InterPro" id="IPR012338">
    <property type="entry name" value="Beta-lactam/transpept-like"/>
</dbReference>